<comment type="caution">
    <text evidence="3">The sequence shown here is derived from an EMBL/GenBank/DDBJ whole genome shotgun (WGS) entry which is preliminary data.</text>
</comment>
<feature type="domain" description="Apextrin C-terminal" evidence="2">
    <location>
        <begin position="349"/>
        <end position="464"/>
    </location>
</feature>
<evidence type="ECO:0000259" key="2">
    <source>
        <dbReference type="Pfam" id="PF16977"/>
    </source>
</evidence>
<dbReference type="InterPro" id="IPR031569">
    <property type="entry name" value="ApeC"/>
</dbReference>
<keyword evidence="4" id="KW-1185">Reference proteome</keyword>
<dbReference type="Pfam" id="PF16977">
    <property type="entry name" value="ApeC"/>
    <property type="match status" value="1"/>
</dbReference>
<dbReference type="Gene3D" id="1.10.287.950">
    <property type="entry name" value="Methyl-accepting chemotaxis protein"/>
    <property type="match status" value="1"/>
</dbReference>
<evidence type="ECO:0000313" key="3">
    <source>
        <dbReference type="EMBL" id="GFR74310.1"/>
    </source>
</evidence>
<evidence type="ECO:0000313" key="4">
    <source>
        <dbReference type="Proteomes" id="UP000762676"/>
    </source>
</evidence>
<accession>A0AAV4FNA0</accession>
<proteinExistence type="predicted"/>
<organism evidence="3 4">
    <name type="scientific">Elysia marginata</name>
    <dbReference type="NCBI Taxonomy" id="1093978"/>
    <lineage>
        <taxon>Eukaryota</taxon>
        <taxon>Metazoa</taxon>
        <taxon>Spiralia</taxon>
        <taxon>Lophotrochozoa</taxon>
        <taxon>Mollusca</taxon>
        <taxon>Gastropoda</taxon>
        <taxon>Heterobranchia</taxon>
        <taxon>Euthyneura</taxon>
        <taxon>Panpulmonata</taxon>
        <taxon>Sacoglossa</taxon>
        <taxon>Placobranchoidea</taxon>
        <taxon>Plakobranchidae</taxon>
        <taxon>Elysia</taxon>
    </lineage>
</organism>
<gene>
    <name evidence="3" type="ORF">ElyMa_002159800</name>
</gene>
<keyword evidence="1" id="KW-0175">Coiled coil</keyword>
<reference evidence="3 4" key="1">
    <citation type="journal article" date="2021" name="Elife">
        <title>Chloroplast acquisition without the gene transfer in kleptoplastic sea slugs, Plakobranchus ocellatus.</title>
        <authorList>
            <person name="Maeda T."/>
            <person name="Takahashi S."/>
            <person name="Yoshida T."/>
            <person name="Shimamura S."/>
            <person name="Takaki Y."/>
            <person name="Nagai Y."/>
            <person name="Toyoda A."/>
            <person name="Suzuki Y."/>
            <person name="Arimoto A."/>
            <person name="Ishii H."/>
            <person name="Satoh N."/>
            <person name="Nishiyama T."/>
            <person name="Hasebe M."/>
            <person name="Maruyama T."/>
            <person name="Minagawa J."/>
            <person name="Obokata J."/>
            <person name="Shigenobu S."/>
        </authorList>
    </citation>
    <scope>NUCLEOTIDE SEQUENCE [LARGE SCALE GENOMIC DNA]</scope>
</reference>
<dbReference type="PANTHER" id="PTHR19324:SF33">
    <property type="entry name" value="MUCIN-5AC"/>
    <property type="match status" value="1"/>
</dbReference>
<dbReference type="AlphaFoldDB" id="A0AAV4FNA0"/>
<name>A0AAV4FNA0_9GAST</name>
<dbReference type="Proteomes" id="UP000762676">
    <property type="component" value="Unassembled WGS sequence"/>
</dbReference>
<feature type="coiled-coil region" evidence="1">
    <location>
        <begin position="182"/>
        <end position="216"/>
    </location>
</feature>
<sequence length="492" mass="55965">MTSQPATPYRLTCLPAHVVTKVTRQVRLRCDDNALVASKIEKVNRIRMLKKSSAGWILVAELRDNEDKPLKTMNVTVLARIDQNVRNTSLEIIWEVASKDTYGTYICEVVGFEKDTQSSVTELTSQVTILEEAVTTRDLLDLFQDLKRELSGYDDKTEKRVLGHDAEIASMKKQINALYFRAEDTTQNVTFLSDHVEELENQTDTVGETARSLTEDVLQLEKQMTIVNTSIDSTNNTTRLLRHDMTDMRNGFKKFREDMKTLHKVDDSFTREIDTLEGKLGKLSRNMLSQSDVQKTVDARLTSRRLGTFDKFLENFAQLSTWPRGKYALPSSNGCPLDRAFFGNSHMFLDTPTNSGGRNHKFLCESTRVVRSNRRWPEGHYCVNKVIGIWCPDGLEKGQVDLSSARSKVRKGASTSTKLEFCCKRSGSLDVAMEMPTHSRFALYRRGGRCQKVKGMRTSKKYMDVPSTLVSGVIPDYDVSSGRMRFCICHYY</sequence>
<protein>
    <submittedName>
        <fullName evidence="3">Apextrin</fullName>
    </submittedName>
</protein>
<dbReference type="EMBL" id="BMAT01004482">
    <property type="protein sequence ID" value="GFR74310.1"/>
    <property type="molecule type" value="Genomic_DNA"/>
</dbReference>
<dbReference type="PANTHER" id="PTHR19324">
    <property type="entry name" value="PERFORIN-LIKE PROTEIN 1"/>
    <property type="match status" value="1"/>
</dbReference>
<evidence type="ECO:0000256" key="1">
    <source>
        <dbReference type="SAM" id="Coils"/>
    </source>
</evidence>